<keyword evidence="2 9" id="KW-0808">Transferase</keyword>
<dbReference type="NCBIfam" id="TIGR00693">
    <property type="entry name" value="thiE"/>
    <property type="match status" value="1"/>
</dbReference>
<dbReference type="GO" id="GO:0009229">
    <property type="term" value="P:thiamine diphosphate biosynthetic process"/>
    <property type="evidence" value="ECO:0007669"/>
    <property type="project" value="UniProtKB-UniRule"/>
</dbReference>
<dbReference type="GO" id="GO:0005737">
    <property type="term" value="C:cytoplasm"/>
    <property type="evidence" value="ECO:0007669"/>
    <property type="project" value="TreeGrafter"/>
</dbReference>
<evidence type="ECO:0000256" key="8">
    <source>
        <dbReference type="ARBA" id="ARBA00047883"/>
    </source>
</evidence>
<dbReference type="InterPro" id="IPR034291">
    <property type="entry name" value="TMP_synthase"/>
</dbReference>
<feature type="domain" description="Thiamine phosphate synthase/TenI" evidence="12">
    <location>
        <begin position="20"/>
        <end position="201"/>
    </location>
</feature>
<comment type="cofactor">
    <cofactor evidence="9">
        <name>Mg(2+)</name>
        <dbReference type="ChEBI" id="CHEBI:18420"/>
    </cofactor>
    <text evidence="9">Binds 1 Mg(2+) ion per subunit.</text>
</comment>
<dbReference type="EC" id="2.5.1.3" evidence="9"/>
<dbReference type="GO" id="GO:0009228">
    <property type="term" value="P:thiamine biosynthetic process"/>
    <property type="evidence" value="ECO:0007669"/>
    <property type="project" value="UniProtKB-KW"/>
</dbReference>
<dbReference type="RefSeq" id="WP_094233855.1">
    <property type="nucleotide sequence ID" value="NZ_CP016199.1"/>
</dbReference>
<evidence type="ECO:0000256" key="4">
    <source>
        <dbReference type="ARBA" id="ARBA00022842"/>
    </source>
</evidence>
<evidence type="ECO:0000313" key="13">
    <source>
        <dbReference type="EMBL" id="ASS37626.1"/>
    </source>
</evidence>
<keyword evidence="3 9" id="KW-0479">Metal-binding</keyword>
<dbReference type="CDD" id="cd00564">
    <property type="entry name" value="TMP_TenI"/>
    <property type="match status" value="1"/>
</dbReference>
<dbReference type="OrthoDB" id="9812206at2"/>
<evidence type="ECO:0000256" key="2">
    <source>
        <dbReference type="ARBA" id="ARBA00022679"/>
    </source>
</evidence>
<evidence type="ECO:0000256" key="10">
    <source>
        <dbReference type="RuleBase" id="RU003826"/>
    </source>
</evidence>
<comment type="pathway">
    <text evidence="1 9 11">Cofactor biosynthesis; thiamine diphosphate biosynthesis; thiamine phosphate from 4-amino-2-methyl-5-diphosphomethylpyrimidine and 4-methyl-5-(2-phosphoethyl)-thiazole: step 1/1.</text>
</comment>
<comment type="similarity">
    <text evidence="9 10">Belongs to the thiamine-phosphate synthase family.</text>
</comment>
<dbReference type="InterPro" id="IPR022998">
    <property type="entry name" value="ThiamineP_synth_TenI"/>
</dbReference>
<name>A0A223ARP9_9FIRM</name>
<dbReference type="AlphaFoldDB" id="A0A223ARP9"/>
<organism evidence="13 14">
    <name type="scientific">Mogibacterium pumilum</name>
    <dbReference type="NCBI Taxonomy" id="86332"/>
    <lineage>
        <taxon>Bacteria</taxon>
        <taxon>Bacillati</taxon>
        <taxon>Bacillota</taxon>
        <taxon>Clostridia</taxon>
        <taxon>Peptostreptococcales</taxon>
        <taxon>Anaerovoracaceae</taxon>
        <taxon>Mogibacterium</taxon>
    </lineage>
</organism>
<comment type="catalytic activity">
    <reaction evidence="7 9 10">
        <text>2-(2-carboxy-4-methylthiazol-5-yl)ethyl phosphate + 4-amino-2-methyl-5-(diphosphooxymethyl)pyrimidine + 2 H(+) = thiamine phosphate + CO2 + diphosphate</text>
        <dbReference type="Rhea" id="RHEA:47848"/>
        <dbReference type="ChEBI" id="CHEBI:15378"/>
        <dbReference type="ChEBI" id="CHEBI:16526"/>
        <dbReference type="ChEBI" id="CHEBI:33019"/>
        <dbReference type="ChEBI" id="CHEBI:37575"/>
        <dbReference type="ChEBI" id="CHEBI:57841"/>
        <dbReference type="ChEBI" id="CHEBI:62890"/>
        <dbReference type="EC" id="2.5.1.3"/>
    </reaction>
</comment>
<evidence type="ECO:0000256" key="7">
    <source>
        <dbReference type="ARBA" id="ARBA00047851"/>
    </source>
</evidence>
<feature type="binding site" evidence="9">
    <location>
        <position position="150"/>
    </location>
    <ligand>
        <name>4-amino-2-methyl-5-(diphosphooxymethyl)pyrimidine</name>
        <dbReference type="ChEBI" id="CHEBI:57841"/>
    </ligand>
</feature>
<dbReference type="PANTHER" id="PTHR20857">
    <property type="entry name" value="THIAMINE-PHOSPHATE PYROPHOSPHORYLASE"/>
    <property type="match status" value="1"/>
</dbReference>
<evidence type="ECO:0000256" key="1">
    <source>
        <dbReference type="ARBA" id="ARBA00005165"/>
    </source>
</evidence>
<feature type="binding site" evidence="9">
    <location>
        <begin position="147"/>
        <end position="149"/>
    </location>
    <ligand>
        <name>2-[(2R,5Z)-2-carboxy-4-methylthiazol-5(2H)-ylidene]ethyl phosphate</name>
        <dbReference type="ChEBI" id="CHEBI:62899"/>
    </ligand>
</feature>
<dbReference type="Proteomes" id="UP000214689">
    <property type="component" value="Chromosome"/>
</dbReference>
<proteinExistence type="inferred from homology"/>
<evidence type="ECO:0000259" key="12">
    <source>
        <dbReference type="Pfam" id="PF02581"/>
    </source>
</evidence>
<gene>
    <name evidence="9" type="primary">thiE</name>
    <name evidence="13" type="ORF">AXF17_03605</name>
</gene>
<dbReference type="UniPathway" id="UPA00060">
    <property type="reaction ID" value="UER00141"/>
</dbReference>
<dbReference type="FunFam" id="3.20.20.70:FF:000096">
    <property type="entry name" value="Thiamine-phosphate synthase"/>
    <property type="match status" value="1"/>
</dbReference>
<feature type="binding site" evidence="9">
    <location>
        <position position="82"/>
    </location>
    <ligand>
        <name>4-amino-2-methyl-5-(diphosphooxymethyl)pyrimidine</name>
        <dbReference type="ChEBI" id="CHEBI:57841"/>
    </ligand>
</feature>
<evidence type="ECO:0000256" key="11">
    <source>
        <dbReference type="RuleBase" id="RU004253"/>
    </source>
</evidence>
<evidence type="ECO:0000313" key="14">
    <source>
        <dbReference type="Proteomes" id="UP000214689"/>
    </source>
</evidence>
<keyword evidence="14" id="KW-1185">Reference proteome</keyword>
<feature type="binding site" evidence="9">
    <location>
        <position position="102"/>
    </location>
    <ligand>
        <name>Mg(2+)</name>
        <dbReference type="ChEBI" id="CHEBI:18420"/>
    </ligand>
</feature>
<comment type="catalytic activity">
    <reaction evidence="8 9 10">
        <text>2-[(2R,5Z)-2-carboxy-4-methylthiazol-5(2H)-ylidene]ethyl phosphate + 4-amino-2-methyl-5-(diphosphooxymethyl)pyrimidine + 2 H(+) = thiamine phosphate + CO2 + diphosphate</text>
        <dbReference type="Rhea" id="RHEA:47844"/>
        <dbReference type="ChEBI" id="CHEBI:15378"/>
        <dbReference type="ChEBI" id="CHEBI:16526"/>
        <dbReference type="ChEBI" id="CHEBI:33019"/>
        <dbReference type="ChEBI" id="CHEBI:37575"/>
        <dbReference type="ChEBI" id="CHEBI:57841"/>
        <dbReference type="ChEBI" id="CHEBI:62899"/>
        <dbReference type="EC" id="2.5.1.3"/>
    </reaction>
</comment>
<evidence type="ECO:0000256" key="5">
    <source>
        <dbReference type="ARBA" id="ARBA00022977"/>
    </source>
</evidence>
<evidence type="ECO:0000256" key="3">
    <source>
        <dbReference type="ARBA" id="ARBA00022723"/>
    </source>
</evidence>
<reference evidence="14" key="1">
    <citation type="submission" date="2016-05" db="EMBL/GenBank/DDBJ databases">
        <authorList>
            <person name="Holder M.E."/>
            <person name="Ajami N.J."/>
            <person name="Petrosino J.F."/>
        </authorList>
    </citation>
    <scope>NUCLEOTIDE SEQUENCE [LARGE SCALE GENOMIC DNA]</scope>
    <source>
        <strain evidence="14">ATCC 700696</strain>
    </source>
</reference>
<dbReference type="Pfam" id="PF02581">
    <property type="entry name" value="TMP-TENI"/>
    <property type="match status" value="1"/>
</dbReference>
<protein>
    <recommendedName>
        <fullName evidence="9">Thiamine-phosphate synthase</fullName>
        <shortName evidence="9">TP synthase</shortName>
        <shortName evidence="9">TPS</shortName>
        <ecNumber evidence="9">2.5.1.3</ecNumber>
    </recommendedName>
    <alternativeName>
        <fullName evidence="9">Thiamine-phosphate pyrophosphorylase</fullName>
        <shortName evidence="9">TMP pyrophosphorylase</shortName>
        <shortName evidence="9">TMP-PPase</shortName>
    </alternativeName>
</protein>
<dbReference type="InterPro" id="IPR013785">
    <property type="entry name" value="Aldolase_TIM"/>
</dbReference>
<keyword evidence="5 9" id="KW-0784">Thiamine biosynthesis</keyword>
<dbReference type="HAMAP" id="MF_00097">
    <property type="entry name" value="TMP_synthase"/>
    <property type="match status" value="1"/>
</dbReference>
<dbReference type="SUPFAM" id="SSF51391">
    <property type="entry name" value="Thiamin phosphate synthase"/>
    <property type="match status" value="1"/>
</dbReference>
<feature type="binding site" evidence="9">
    <location>
        <begin position="50"/>
        <end position="54"/>
    </location>
    <ligand>
        <name>4-amino-2-methyl-5-(diphosphooxymethyl)pyrimidine</name>
        <dbReference type="ChEBI" id="CHEBI:57841"/>
    </ligand>
</feature>
<evidence type="ECO:0000256" key="9">
    <source>
        <dbReference type="HAMAP-Rule" id="MF_00097"/>
    </source>
</evidence>
<dbReference type="InterPro" id="IPR036206">
    <property type="entry name" value="ThiamineP_synth_sf"/>
</dbReference>
<comment type="catalytic activity">
    <reaction evidence="6 9 10">
        <text>4-methyl-5-(2-phosphooxyethyl)-thiazole + 4-amino-2-methyl-5-(diphosphooxymethyl)pyrimidine + H(+) = thiamine phosphate + diphosphate</text>
        <dbReference type="Rhea" id="RHEA:22328"/>
        <dbReference type="ChEBI" id="CHEBI:15378"/>
        <dbReference type="ChEBI" id="CHEBI:33019"/>
        <dbReference type="ChEBI" id="CHEBI:37575"/>
        <dbReference type="ChEBI" id="CHEBI:57841"/>
        <dbReference type="ChEBI" id="CHEBI:58296"/>
        <dbReference type="EC" id="2.5.1.3"/>
    </reaction>
</comment>
<keyword evidence="4 9" id="KW-0460">Magnesium</keyword>
<feature type="binding site" evidence="9">
    <location>
        <position position="83"/>
    </location>
    <ligand>
        <name>Mg(2+)</name>
        <dbReference type="ChEBI" id="CHEBI:18420"/>
    </ligand>
</feature>
<dbReference type="GO" id="GO:0000287">
    <property type="term" value="F:magnesium ion binding"/>
    <property type="evidence" value="ECO:0007669"/>
    <property type="project" value="UniProtKB-UniRule"/>
</dbReference>
<sequence>MEERKAKSIIHMHLSESLKLYGILGSESLRGNSHAEAVTEAIKGGITCVQIREKHLSKQQLLGVISEIKPICDEAAVPLIINDDVEICKVSDANGVHLGLSDGSIVEARKLLGDDKIIGATAHNLEEAIAAEAEGADYVGVGAAFGSNSKGNAVKLPSLEVYNQITDSVKIPTIAIGGINTDNIGALAGRHLAGVAVISALFGAQDIKKSAEVLRNMVNKLQHEETRTEI</sequence>
<dbReference type="GO" id="GO:0004789">
    <property type="term" value="F:thiamine-phosphate diphosphorylase activity"/>
    <property type="evidence" value="ECO:0007669"/>
    <property type="project" value="UniProtKB-UniRule"/>
</dbReference>
<dbReference type="PANTHER" id="PTHR20857:SF23">
    <property type="entry name" value="THIAMINE BIOSYNTHETIC BIFUNCTIONAL ENZYME"/>
    <property type="match status" value="1"/>
</dbReference>
<accession>A0A223ARP9</accession>
<dbReference type="Gene3D" id="3.20.20.70">
    <property type="entry name" value="Aldolase class I"/>
    <property type="match status" value="1"/>
</dbReference>
<dbReference type="EMBL" id="CP016199">
    <property type="protein sequence ID" value="ASS37626.1"/>
    <property type="molecule type" value="Genomic_DNA"/>
</dbReference>
<evidence type="ECO:0000256" key="6">
    <source>
        <dbReference type="ARBA" id="ARBA00047334"/>
    </source>
</evidence>
<feature type="binding site" evidence="9">
    <location>
        <position position="121"/>
    </location>
    <ligand>
        <name>4-amino-2-methyl-5-(diphosphooxymethyl)pyrimidine</name>
        <dbReference type="ChEBI" id="CHEBI:57841"/>
    </ligand>
</feature>
<comment type="function">
    <text evidence="9">Condenses 4-methyl-5-(beta-hydroxyethyl)thiazole monophosphate (THZ-P) and 2-methyl-4-amino-5-hydroxymethyl pyrimidine pyrophosphate (HMP-PP) to form thiamine monophosphate (TMP).</text>
</comment>
<feature type="binding site" evidence="9">
    <location>
        <position position="178"/>
    </location>
    <ligand>
        <name>2-[(2R,5Z)-2-carboxy-4-methylthiazol-5(2H)-ylidene]ethyl phosphate</name>
        <dbReference type="ChEBI" id="CHEBI:62899"/>
    </ligand>
</feature>
<feature type="binding site" evidence="9">
    <location>
        <begin position="198"/>
        <end position="199"/>
    </location>
    <ligand>
        <name>2-[(2R,5Z)-2-carboxy-4-methylthiazol-5(2H)-ylidene]ethyl phosphate</name>
        <dbReference type="ChEBI" id="CHEBI:62899"/>
    </ligand>
</feature>